<dbReference type="GO" id="GO:0005886">
    <property type="term" value="C:plasma membrane"/>
    <property type="evidence" value="ECO:0007669"/>
    <property type="project" value="UniProtKB-SubCell"/>
</dbReference>
<evidence type="ECO:0000256" key="3">
    <source>
        <dbReference type="ARBA" id="ARBA00022448"/>
    </source>
</evidence>
<sequence>MDKERTLKGQSQYRQGLISSLSCGILWGIIPIYWQWLKPIPSSVIIFYRIALVAAVCLIASIILYDKRVILSALKDRRTMAKYIAAGILITANWSIYIWAVNAGFVIQTCIGYYIEPVAVCLFGIVLFRDKLNKYKIAAFATVAVGVAAVIWYFREIPMIALSLALTFSIYAALKKNLTAPPVLSLLYETIFLLPAALAVIVWLETTGRGAIDTGQPYQYGLLMLSGPVTALPLALFANAAHKLNLFVLGLLEYIAPTISLILGIYLFREPFEPVQLIAFGIIWSGILIFSIGEYKEMKKTQERK</sequence>
<feature type="transmembrane region" description="Helical" evidence="8">
    <location>
        <begin position="244"/>
        <end position="268"/>
    </location>
</feature>
<feature type="domain" description="EamA" evidence="9">
    <location>
        <begin position="16"/>
        <end position="151"/>
    </location>
</feature>
<feature type="transmembrane region" description="Helical" evidence="8">
    <location>
        <begin position="135"/>
        <end position="153"/>
    </location>
</feature>
<reference evidence="10" key="2">
    <citation type="journal article" date="2021" name="PeerJ">
        <title>Extensive microbial diversity within the chicken gut microbiome revealed by metagenomics and culture.</title>
        <authorList>
            <person name="Gilroy R."/>
            <person name="Ravi A."/>
            <person name="Getino M."/>
            <person name="Pursley I."/>
            <person name="Horton D.L."/>
            <person name="Alikhan N.F."/>
            <person name="Baker D."/>
            <person name="Gharbi K."/>
            <person name="Hall N."/>
            <person name="Watson M."/>
            <person name="Adriaenssens E.M."/>
            <person name="Foster-Nyarko E."/>
            <person name="Jarju S."/>
            <person name="Secka A."/>
            <person name="Antonio M."/>
            <person name="Oren A."/>
            <person name="Chaudhuri R.R."/>
            <person name="La Ragione R."/>
            <person name="Hildebrand F."/>
            <person name="Pallen M.J."/>
        </authorList>
    </citation>
    <scope>NUCLEOTIDE SEQUENCE</scope>
    <source>
        <strain evidence="10">11300</strain>
    </source>
</reference>
<accession>A0A9D1I436</accession>
<protein>
    <submittedName>
        <fullName evidence="10">EamA family transporter RarD</fullName>
    </submittedName>
</protein>
<feature type="transmembrane region" description="Helical" evidence="8">
    <location>
        <begin position="274"/>
        <end position="295"/>
    </location>
</feature>
<keyword evidence="4" id="KW-1003">Cell membrane</keyword>
<feature type="transmembrane region" description="Helical" evidence="8">
    <location>
        <begin position="159"/>
        <end position="174"/>
    </location>
</feature>
<evidence type="ECO:0000313" key="11">
    <source>
        <dbReference type="Proteomes" id="UP000824091"/>
    </source>
</evidence>
<feature type="transmembrane region" description="Helical" evidence="8">
    <location>
        <begin position="46"/>
        <end position="65"/>
    </location>
</feature>
<evidence type="ECO:0000256" key="2">
    <source>
        <dbReference type="ARBA" id="ARBA00007362"/>
    </source>
</evidence>
<dbReference type="InterPro" id="IPR004626">
    <property type="entry name" value="RarD"/>
</dbReference>
<keyword evidence="3" id="KW-0813">Transport</keyword>
<evidence type="ECO:0000256" key="1">
    <source>
        <dbReference type="ARBA" id="ARBA00004651"/>
    </source>
</evidence>
<dbReference type="AlphaFoldDB" id="A0A9D1I436"/>
<keyword evidence="7 8" id="KW-0472">Membrane</keyword>
<feature type="transmembrane region" description="Helical" evidence="8">
    <location>
        <begin position="105"/>
        <end position="128"/>
    </location>
</feature>
<dbReference type="NCBIfam" id="TIGR00688">
    <property type="entry name" value="rarD"/>
    <property type="match status" value="1"/>
</dbReference>
<evidence type="ECO:0000256" key="7">
    <source>
        <dbReference type="ARBA" id="ARBA00023136"/>
    </source>
</evidence>
<evidence type="ECO:0000256" key="5">
    <source>
        <dbReference type="ARBA" id="ARBA00022692"/>
    </source>
</evidence>
<keyword evidence="6 8" id="KW-1133">Transmembrane helix</keyword>
<evidence type="ECO:0000256" key="6">
    <source>
        <dbReference type="ARBA" id="ARBA00022989"/>
    </source>
</evidence>
<keyword evidence="5 8" id="KW-0812">Transmembrane</keyword>
<organism evidence="10 11">
    <name type="scientific">Candidatus Fimisoma avicola</name>
    <dbReference type="NCBI Taxonomy" id="2840826"/>
    <lineage>
        <taxon>Bacteria</taxon>
        <taxon>Bacillati</taxon>
        <taxon>Bacillota</taxon>
        <taxon>Clostridia</taxon>
        <taxon>Eubacteriales</taxon>
        <taxon>Candidatus Fimisoma</taxon>
    </lineage>
</organism>
<comment type="caution">
    <text evidence="10">The sequence shown here is derived from an EMBL/GenBank/DDBJ whole genome shotgun (WGS) entry which is preliminary data.</text>
</comment>
<comment type="similarity">
    <text evidence="2">Belongs to the EamA transporter family.</text>
</comment>
<feature type="transmembrane region" description="Helical" evidence="8">
    <location>
        <begin position="16"/>
        <end position="34"/>
    </location>
</feature>
<feature type="transmembrane region" description="Helical" evidence="8">
    <location>
        <begin position="80"/>
        <end position="99"/>
    </location>
</feature>
<comment type="subcellular location">
    <subcellularLocation>
        <location evidence="1">Cell membrane</location>
        <topology evidence="1">Multi-pass membrane protein</topology>
    </subcellularLocation>
</comment>
<dbReference type="Pfam" id="PF00892">
    <property type="entry name" value="EamA"/>
    <property type="match status" value="2"/>
</dbReference>
<dbReference type="Proteomes" id="UP000824091">
    <property type="component" value="Unassembled WGS sequence"/>
</dbReference>
<proteinExistence type="inferred from homology"/>
<evidence type="ECO:0000256" key="4">
    <source>
        <dbReference type="ARBA" id="ARBA00022475"/>
    </source>
</evidence>
<gene>
    <name evidence="10" type="primary">rarD</name>
    <name evidence="10" type="ORF">IAD16_04355</name>
</gene>
<evidence type="ECO:0000256" key="8">
    <source>
        <dbReference type="SAM" id="Phobius"/>
    </source>
</evidence>
<dbReference type="EMBL" id="DVMO01000062">
    <property type="protein sequence ID" value="HIU27587.1"/>
    <property type="molecule type" value="Genomic_DNA"/>
</dbReference>
<feature type="transmembrane region" description="Helical" evidence="8">
    <location>
        <begin position="218"/>
        <end position="237"/>
    </location>
</feature>
<dbReference type="InterPro" id="IPR000620">
    <property type="entry name" value="EamA_dom"/>
</dbReference>
<dbReference type="SUPFAM" id="SSF103481">
    <property type="entry name" value="Multidrug resistance efflux transporter EmrE"/>
    <property type="match status" value="2"/>
</dbReference>
<dbReference type="InterPro" id="IPR037185">
    <property type="entry name" value="EmrE-like"/>
</dbReference>
<reference evidence="10" key="1">
    <citation type="submission" date="2020-10" db="EMBL/GenBank/DDBJ databases">
        <authorList>
            <person name="Gilroy R."/>
        </authorList>
    </citation>
    <scope>NUCLEOTIDE SEQUENCE</scope>
    <source>
        <strain evidence="10">11300</strain>
    </source>
</reference>
<feature type="transmembrane region" description="Helical" evidence="8">
    <location>
        <begin position="186"/>
        <end position="206"/>
    </location>
</feature>
<evidence type="ECO:0000259" key="9">
    <source>
        <dbReference type="Pfam" id="PF00892"/>
    </source>
</evidence>
<feature type="domain" description="EamA" evidence="9">
    <location>
        <begin position="160"/>
        <end position="291"/>
    </location>
</feature>
<name>A0A9D1I436_9FIRM</name>
<evidence type="ECO:0000313" key="10">
    <source>
        <dbReference type="EMBL" id="HIU27587.1"/>
    </source>
</evidence>